<feature type="domain" description="Spore protein YkvP/CgeB glycosyl transferase-like" evidence="1">
    <location>
        <begin position="245"/>
        <end position="382"/>
    </location>
</feature>
<dbReference type="Gene3D" id="3.40.50.2000">
    <property type="entry name" value="Glycogen Phosphorylase B"/>
    <property type="match status" value="1"/>
</dbReference>
<sequence length="387" mass="41952">MKLLLLKEMANDHLYSHFVQALADAIAELGHEAVITDQYVHTANGAIPTGPLVADLQQHAPDAFVSFRAMFGGVTLTNGTSLFDGLGVKFVGWLFDHPVYAPQSFTRELQGRYAVYSSPAHRKFAKAMSVPGRGTVMLPGAELPGAPLKPHSARDWPILIAATWQGQPQRLWENVAEGPGRRLWKGMVDALLADRDASLIDAFEASAKAAGIGVSLGQDPGFDAAVLPMLREALTYVRQYDRIEAIRAIVETGLPVALCGSGWETVFGHRPAVTYLPPVPFAEMPRLYQNARSVLNLNAGNGASERAVYAAASGAAVVSNAGAELQAFFDDAITFYDRTRPTSAGERFAELLEGGVAEERAERARERVNASGLWRHRAEQLIEFVQT</sequence>
<evidence type="ECO:0000313" key="3">
    <source>
        <dbReference type="Proteomes" id="UP000249725"/>
    </source>
</evidence>
<organism evidence="2 3">
    <name type="scientific">Phenylobacterium deserti</name>
    <dbReference type="NCBI Taxonomy" id="1914756"/>
    <lineage>
        <taxon>Bacteria</taxon>
        <taxon>Pseudomonadati</taxon>
        <taxon>Pseudomonadota</taxon>
        <taxon>Alphaproteobacteria</taxon>
        <taxon>Caulobacterales</taxon>
        <taxon>Caulobacteraceae</taxon>
        <taxon>Phenylobacterium</taxon>
    </lineage>
</organism>
<name>A0A328APY2_9CAUL</name>
<dbReference type="Pfam" id="PF13524">
    <property type="entry name" value="Glyco_trans_1_2"/>
    <property type="match status" value="1"/>
</dbReference>
<dbReference type="OrthoDB" id="5756516at2"/>
<keyword evidence="3" id="KW-1185">Reference proteome</keyword>
<dbReference type="RefSeq" id="WP_111512766.1">
    <property type="nucleotide sequence ID" value="NZ_QFYR01000001.1"/>
</dbReference>
<evidence type="ECO:0000259" key="1">
    <source>
        <dbReference type="Pfam" id="PF13524"/>
    </source>
</evidence>
<evidence type="ECO:0000313" key="2">
    <source>
        <dbReference type="EMBL" id="RAK56415.1"/>
    </source>
</evidence>
<accession>A0A328APY2</accession>
<reference evidence="3" key="1">
    <citation type="submission" date="2018-05" db="EMBL/GenBank/DDBJ databases">
        <authorList>
            <person name="Li X."/>
        </authorList>
    </citation>
    <scope>NUCLEOTIDE SEQUENCE [LARGE SCALE GENOMIC DNA]</scope>
    <source>
        <strain evidence="3">YIM 73061</strain>
    </source>
</reference>
<dbReference type="InterPro" id="IPR055259">
    <property type="entry name" value="YkvP/CgeB_Glyco_trans-like"/>
</dbReference>
<dbReference type="EMBL" id="QFYR01000001">
    <property type="protein sequence ID" value="RAK56415.1"/>
    <property type="molecule type" value="Genomic_DNA"/>
</dbReference>
<protein>
    <recommendedName>
        <fullName evidence="1">Spore protein YkvP/CgeB glycosyl transferase-like domain-containing protein</fullName>
    </recommendedName>
</protein>
<dbReference type="SUPFAM" id="SSF53756">
    <property type="entry name" value="UDP-Glycosyltransferase/glycogen phosphorylase"/>
    <property type="match status" value="1"/>
</dbReference>
<dbReference type="Proteomes" id="UP000249725">
    <property type="component" value="Unassembled WGS sequence"/>
</dbReference>
<comment type="caution">
    <text evidence="2">The sequence shown here is derived from an EMBL/GenBank/DDBJ whole genome shotgun (WGS) entry which is preliminary data.</text>
</comment>
<proteinExistence type="predicted"/>
<dbReference type="AlphaFoldDB" id="A0A328APY2"/>
<gene>
    <name evidence="2" type="ORF">DJ018_00030</name>
</gene>